<evidence type="ECO:0000256" key="5">
    <source>
        <dbReference type="ARBA" id="ARBA00023136"/>
    </source>
</evidence>
<dbReference type="GO" id="GO:0015149">
    <property type="term" value="F:hexose transmembrane transporter activity"/>
    <property type="evidence" value="ECO:0007669"/>
    <property type="project" value="TreeGrafter"/>
</dbReference>
<dbReference type="Proteomes" id="UP000016927">
    <property type="component" value="Unassembled WGS sequence"/>
</dbReference>
<dbReference type="InterPro" id="IPR045263">
    <property type="entry name" value="GLUT"/>
</dbReference>
<sequence length="304" mass="34181">MNEGTLTALAENEKGSLPEVTLKTIVEKEDEERQSMIRYKFQNVEETVHTEQGTTFFAKFMKYQKVYNIFVLALSSISFGFGLSSYDIMRNVMSPENDGLQQSVFNFLSTFAISNIFLGGLIANFLVRAFPRIKRKHLLMISSAANCFAYAFQFMIPRIITVAITRIFIGIASGIVCAVVPGFLKDNAPKKLSGFIPSIHAIGSVDWYTVLVYFFVISYNIGVANVPWTLPTEIFPKNCFKTGNMIGITVNWFSGYLLAICAGVIYEAFGDYLWYFFSASMLIVSLYTGFMLKETKGITVPQFQ</sequence>
<dbReference type="InterPro" id="IPR005828">
    <property type="entry name" value="MFS_sugar_transport-like"/>
</dbReference>
<gene>
    <name evidence="7" type="primary">GTR2</name>
    <name evidence="7" type="ORF">NBO_11g0006</name>
</gene>
<dbReference type="HOGENOM" id="CLU_915553_0_0_1"/>
<name>R0MQ03_NOSB1</name>
<evidence type="ECO:0000313" key="8">
    <source>
        <dbReference type="Proteomes" id="UP000016927"/>
    </source>
</evidence>
<comment type="subcellular location">
    <subcellularLocation>
        <location evidence="1">Membrane</location>
    </subcellularLocation>
</comment>
<keyword evidence="4 6" id="KW-1133">Transmembrane helix</keyword>
<dbReference type="InterPro" id="IPR036259">
    <property type="entry name" value="MFS_trans_sf"/>
</dbReference>
<feature type="transmembrane region" description="Helical" evidence="6">
    <location>
        <begin position="246"/>
        <end position="266"/>
    </location>
</feature>
<dbReference type="Gene3D" id="1.20.1250.20">
    <property type="entry name" value="MFS general substrate transporter like domains"/>
    <property type="match status" value="2"/>
</dbReference>
<dbReference type="SUPFAM" id="SSF103473">
    <property type="entry name" value="MFS general substrate transporter"/>
    <property type="match status" value="2"/>
</dbReference>
<accession>R0MQ03</accession>
<feature type="non-terminal residue" evidence="7">
    <location>
        <position position="304"/>
    </location>
</feature>
<feature type="transmembrane region" description="Helical" evidence="6">
    <location>
        <begin position="273"/>
        <end position="292"/>
    </location>
</feature>
<dbReference type="PANTHER" id="PTHR23503:SF8">
    <property type="entry name" value="FACILITATED GLUCOSE TRANSPORTER PROTEIN 1"/>
    <property type="match status" value="1"/>
</dbReference>
<keyword evidence="2" id="KW-0813">Transport</keyword>
<evidence type="ECO:0000313" key="7">
    <source>
        <dbReference type="EMBL" id="EOB14933.1"/>
    </source>
</evidence>
<dbReference type="AlphaFoldDB" id="R0MQ03"/>
<dbReference type="EMBL" id="KB908919">
    <property type="protein sequence ID" value="EOB14933.1"/>
    <property type="molecule type" value="Genomic_DNA"/>
</dbReference>
<keyword evidence="7" id="KW-0762">Sugar transport</keyword>
<dbReference type="OrthoDB" id="2196240at2759"/>
<evidence type="ECO:0000256" key="1">
    <source>
        <dbReference type="ARBA" id="ARBA00004370"/>
    </source>
</evidence>
<evidence type="ECO:0000256" key="3">
    <source>
        <dbReference type="ARBA" id="ARBA00022692"/>
    </source>
</evidence>
<feature type="transmembrane region" description="Helical" evidence="6">
    <location>
        <begin position="104"/>
        <end position="126"/>
    </location>
</feature>
<dbReference type="STRING" id="578461.R0MQ03"/>
<protein>
    <submittedName>
        <fullName evidence="7">Solute carrier family 2, facilitated glucose transporter member 2</fullName>
    </submittedName>
</protein>
<reference evidence="7 8" key="1">
    <citation type="journal article" date="2013" name="BMC Genomics">
        <title>Comparative genomics of parasitic silkworm microsporidia reveal an association between genome expansion and host adaptation.</title>
        <authorList>
            <person name="Pan G."/>
            <person name="Xu J."/>
            <person name="Li T."/>
            <person name="Xia Q."/>
            <person name="Liu S.L."/>
            <person name="Zhang G."/>
            <person name="Li S."/>
            <person name="Li C."/>
            <person name="Liu H."/>
            <person name="Yang L."/>
            <person name="Liu T."/>
            <person name="Zhang X."/>
            <person name="Wu Z."/>
            <person name="Fan W."/>
            <person name="Dang X."/>
            <person name="Xiang H."/>
            <person name="Tao M."/>
            <person name="Li Y."/>
            <person name="Hu J."/>
            <person name="Li Z."/>
            <person name="Lin L."/>
            <person name="Luo J."/>
            <person name="Geng L."/>
            <person name="Wang L."/>
            <person name="Long M."/>
            <person name="Wan Y."/>
            <person name="He N."/>
            <person name="Zhang Z."/>
            <person name="Lu C."/>
            <person name="Keeling P.J."/>
            <person name="Wang J."/>
            <person name="Xiang Z."/>
            <person name="Zhou Z."/>
        </authorList>
    </citation>
    <scope>NUCLEOTIDE SEQUENCE [LARGE SCALE GENOMIC DNA]</scope>
    <source>
        <strain evidence="8">CQ1 / CVCC 102059</strain>
    </source>
</reference>
<proteinExistence type="predicted"/>
<evidence type="ECO:0000256" key="2">
    <source>
        <dbReference type="ARBA" id="ARBA00022448"/>
    </source>
</evidence>
<feature type="transmembrane region" description="Helical" evidence="6">
    <location>
        <begin position="138"/>
        <end position="156"/>
    </location>
</feature>
<evidence type="ECO:0000256" key="6">
    <source>
        <dbReference type="SAM" id="Phobius"/>
    </source>
</evidence>
<dbReference type="PANTHER" id="PTHR23503">
    <property type="entry name" value="SOLUTE CARRIER FAMILY 2"/>
    <property type="match status" value="1"/>
</dbReference>
<keyword evidence="8" id="KW-1185">Reference proteome</keyword>
<feature type="transmembrane region" description="Helical" evidence="6">
    <location>
        <begin position="66"/>
        <end position="84"/>
    </location>
</feature>
<keyword evidence="3 6" id="KW-0812">Transmembrane</keyword>
<dbReference type="VEuPathDB" id="MicrosporidiaDB:NBO_11g0006"/>
<evidence type="ECO:0000256" key="4">
    <source>
        <dbReference type="ARBA" id="ARBA00022989"/>
    </source>
</evidence>
<feature type="transmembrane region" description="Helical" evidence="6">
    <location>
        <begin position="205"/>
        <end position="226"/>
    </location>
</feature>
<dbReference type="Pfam" id="PF00083">
    <property type="entry name" value="Sugar_tr"/>
    <property type="match status" value="2"/>
</dbReference>
<keyword evidence="5 6" id="KW-0472">Membrane</keyword>
<dbReference type="GO" id="GO:0016020">
    <property type="term" value="C:membrane"/>
    <property type="evidence" value="ECO:0007669"/>
    <property type="project" value="UniProtKB-SubCell"/>
</dbReference>
<feature type="transmembrane region" description="Helical" evidence="6">
    <location>
        <begin position="162"/>
        <end position="184"/>
    </location>
</feature>
<organism evidence="7 8">
    <name type="scientific">Nosema bombycis (strain CQ1 / CVCC 102059)</name>
    <name type="common">Microsporidian parasite</name>
    <name type="synonym">Pebrine of silkworm</name>
    <dbReference type="NCBI Taxonomy" id="578461"/>
    <lineage>
        <taxon>Eukaryota</taxon>
        <taxon>Fungi</taxon>
        <taxon>Fungi incertae sedis</taxon>
        <taxon>Microsporidia</taxon>
        <taxon>Nosematidae</taxon>
        <taxon>Nosema</taxon>
    </lineage>
</organism>